<feature type="domain" description="HTH tetR-type" evidence="3">
    <location>
        <begin position="17"/>
        <end position="77"/>
    </location>
</feature>
<dbReference type="InterPro" id="IPR009057">
    <property type="entry name" value="Homeodomain-like_sf"/>
</dbReference>
<keyword evidence="5" id="KW-1185">Reference proteome</keyword>
<gene>
    <name evidence="4" type="ORF">HGB38_07325</name>
</gene>
<dbReference type="InterPro" id="IPR050109">
    <property type="entry name" value="HTH-type_TetR-like_transc_reg"/>
</dbReference>
<dbReference type="Proteomes" id="UP000540698">
    <property type="component" value="Unassembled WGS sequence"/>
</dbReference>
<accession>A0A7X6L1B6</accession>
<dbReference type="PANTHER" id="PTHR30055">
    <property type="entry name" value="HTH-TYPE TRANSCRIPTIONAL REGULATOR RUTR"/>
    <property type="match status" value="1"/>
</dbReference>
<dbReference type="InterPro" id="IPR036271">
    <property type="entry name" value="Tet_transcr_reg_TetR-rel_C_sf"/>
</dbReference>
<proteinExistence type="predicted"/>
<dbReference type="Gene3D" id="1.10.357.10">
    <property type="entry name" value="Tetracycline Repressor, domain 2"/>
    <property type="match status" value="1"/>
</dbReference>
<dbReference type="InterPro" id="IPR001647">
    <property type="entry name" value="HTH_TetR"/>
</dbReference>
<protein>
    <submittedName>
        <fullName evidence="4">TetR family transcriptional regulator</fullName>
    </submittedName>
</protein>
<keyword evidence="1 2" id="KW-0238">DNA-binding</keyword>
<comment type="caution">
    <text evidence="4">The sequence shown here is derived from an EMBL/GenBank/DDBJ whole genome shotgun (WGS) entry which is preliminary data.</text>
</comment>
<evidence type="ECO:0000313" key="5">
    <source>
        <dbReference type="Proteomes" id="UP000540698"/>
    </source>
</evidence>
<sequence length="221" mass="24240">MTSAAPKGRTARAAQAAETRQRLIDAAVEVFSAQSYEEVAVADIAKTAGVAHGLLFHYFGNKRGIYLEAMRDASDKIVRAQRLDPDLSTAQQIRAALAAHFRYLAAHRGLALRLVLSGRTTDAEIGEAFEAGRWRAIERWCTLLGLDPEVPALRMMTRSSIGALDEATVYWLQNDEPFDVEHMVDCMLEMAAAGLRAAATLDPELDITAAVGTILEARWKR</sequence>
<evidence type="ECO:0000256" key="2">
    <source>
        <dbReference type="PROSITE-ProRule" id="PRU00335"/>
    </source>
</evidence>
<evidence type="ECO:0000256" key="1">
    <source>
        <dbReference type="ARBA" id="ARBA00023125"/>
    </source>
</evidence>
<dbReference type="GO" id="GO:0003700">
    <property type="term" value="F:DNA-binding transcription factor activity"/>
    <property type="evidence" value="ECO:0007669"/>
    <property type="project" value="TreeGrafter"/>
</dbReference>
<dbReference type="GO" id="GO:0000976">
    <property type="term" value="F:transcription cis-regulatory region binding"/>
    <property type="evidence" value="ECO:0007669"/>
    <property type="project" value="TreeGrafter"/>
</dbReference>
<reference evidence="4 5" key="1">
    <citation type="submission" date="2020-04" db="EMBL/GenBank/DDBJ databases">
        <title>MicrobeNet Type strains.</title>
        <authorList>
            <person name="Nicholson A.C."/>
        </authorList>
    </citation>
    <scope>NUCLEOTIDE SEQUENCE [LARGE SCALE GENOMIC DNA]</scope>
    <source>
        <strain evidence="4 5">DSM 44956</strain>
    </source>
</reference>
<dbReference type="RefSeq" id="WP_062974292.1">
    <property type="nucleotide sequence ID" value="NZ_JAAXOS010000003.1"/>
</dbReference>
<dbReference type="SUPFAM" id="SSF48498">
    <property type="entry name" value="Tetracyclin repressor-like, C-terminal domain"/>
    <property type="match status" value="1"/>
</dbReference>
<dbReference type="Pfam" id="PF00440">
    <property type="entry name" value="TetR_N"/>
    <property type="match status" value="1"/>
</dbReference>
<evidence type="ECO:0000313" key="4">
    <source>
        <dbReference type="EMBL" id="NKY26031.1"/>
    </source>
</evidence>
<dbReference type="AlphaFoldDB" id="A0A7X6L1B6"/>
<dbReference type="PANTHER" id="PTHR30055:SF226">
    <property type="entry name" value="HTH-TYPE TRANSCRIPTIONAL REGULATOR PKSA"/>
    <property type="match status" value="1"/>
</dbReference>
<dbReference type="SUPFAM" id="SSF46689">
    <property type="entry name" value="Homeodomain-like"/>
    <property type="match status" value="1"/>
</dbReference>
<dbReference type="PRINTS" id="PR00455">
    <property type="entry name" value="HTHTETR"/>
</dbReference>
<evidence type="ECO:0000259" key="3">
    <source>
        <dbReference type="PROSITE" id="PS50977"/>
    </source>
</evidence>
<dbReference type="PROSITE" id="PS50977">
    <property type="entry name" value="HTH_TETR_2"/>
    <property type="match status" value="1"/>
</dbReference>
<feature type="DNA-binding region" description="H-T-H motif" evidence="2">
    <location>
        <begin position="40"/>
        <end position="59"/>
    </location>
</feature>
<name>A0A7X6L1B6_9NOCA</name>
<dbReference type="EMBL" id="JAAXOS010000003">
    <property type="protein sequence ID" value="NKY26031.1"/>
    <property type="molecule type" value="Genomic_DNA"/>
</dbReference>
<organism evidence="4 5">
    <name type="scientific">Nocardia gamkensis</name>
    <dbReference type="NCBI Taxonomy" id="352869"/>
    <lineage>
        <taxon>Bacteria</taxon>
        <taxon>Bacillati</taxon>
        <taxon>Actinomycetota</taxon>
        <taxon>Actinomycetes</taxon>
        <taxon>Mycobacteriales</taxon>
        <taxon>Nocardiaceae</taxon>
        <taxon>Nocardia</taxon>
    </lineage>
</organism>